<sequence>MFRGVGTQSRGGVGRQVGASLVLLLYWTQLLASCGPVGNFRAEEDEAREQRRLALSLQAQDTSPLAVPADTLVPSPSGPSTATTPYVADVTGDGAASVSIPLWTPEGRAGIQPHLALTYNSRGPDGPLGVGFNLVGLSQVTHCPRTLVQDGASQAVDVNAHWSTALYCLDGERLVLVSASNSEGLPEFRTERESYAKVVIARLDYLGRPRTFRVYTREGRVLTFGEVETRTDGLLIASTLGPMTWAQTLLEDRAGNQMEVFYAGAPNTADAGAWIRPDRILYTRFVPPVGSGETAAPARRSVKFQYDDNRPDVFVGFMAGQKLRRHFRLSGLEMRGPDASGVDVVLRTYTLRYDNKSISKRSLLREVQECDGLGTCKLPVQFDWEQGSWEFEDKDVGEIQETTTGGGLHAFGLGAGRFGLGYLSQSVKVRTETCGYQQQSPCYERFPPQLNPTFTREHWQDVFRLHVQKDPAVDQWQVESPTANSTWDSILCIPRPALRPLVVDWHGDGKSSLAAHSCRVGEFTVRASNGQDVDVLESEYGYRHDNIYDSVWGSSRTVYWLDMDGDGLNDMAYIGTPPTVSSSDRVGVRLHDGSVRLNTASRFFARTDLGIRAVDLEGAGRMSLVGPTEADPSYLWAVSASPGQGELVELPTRIKRPFWFGSPYETPSHGLFDFLDVNGDGLADAVALGSDGTTFLPRMEVQLNDGMRGFADSTVLQRYPVLWGDYMARRTGDFDGDGRMDILLVEVSGDVRILLAGSQGAFTDFKDLPLSVGQGLKWMQVVDVNGDGLLDITRRQGNRLRVSVRKHATDVLTRVYAGTQLPNGTAASGLHHRFDYAYLSDRCDPAVSNCDPWVSPRVYSSTVTDDALTRRASETMRVVRRLSVYANDALERTWAYSYKDGRYHLRGHGWLGFAERSRLDGQTGELTTTTFDNSSYPLCNDMPYFQCLPGLAHQPIREVTLTPVHRETGLQEYRRHTVEWKYQMATLAPGRYERHARVVSEKLELVKQGQPVTPLGETERVTQLDAYGNTVLSALRVRDANSTEEFAAHTTGIAFDVARWIPLGAWTSTKSWARCGFTAPETGCGGGDPASSQVTRVTFDSQGRVAILEREPDSQGSAVAPNVSELYLKTAFAWGEKGLMTTVTREGGGQSRVESIAYDTVDQVYPRHTMDAMGGVTRFAFHPGLGVLAQSADPNGVRTRYQYDGFGRVRTSVPAYAGAAEACHRIVTLSHYEWEGGLPRIRTSVVDRDNAPSLGCDRTDSLPVERLTSTLVRFDALGRPTQASSQDSTQVPTYEDFRYDVDGNLSTHYLPRPEAEIPELAPARISNTRDNLQRLVSRQLPDQGTPTALFTVAPYQTATTVTDADGRKSRRTVDHRGLLVESRDGVGTGYETTTTYQYGAFDRLVGITDTKNQTVTSTFNKLGQAVRTQDPNAGVRLRAFNAFGELKWEADGEETDAARHVTTLSRDALGRVTQSLTQQGSSVQELATFVWDTAPHGFGKLASTTTEAAGSPTITTVYSYDDLGRQGTLTQQVGSGELLALTQTFDAHGRLSTLAYPPTSDGRQFKLKYDYTPRGEVLSVKNADSGHVYWTALERDIHRQVTRERFGDQVTRMRRYDVMGRLRYLEAARGGTNVQRLIYEYSKGGNLLARHDHVQRSTEQFTYDALDRLESWTLYQQFNSCVTSTTVFNYDDVGNLLERNVWGLGTSATYSYSEPGATGRPHAVKRATWGGTQQTFDYDRRGNQTVARNAQTGAAVRTYEYTLANLPAHITQGGMDVRIAYDGTGARALKRTTQGGTTHEVIYLRGLYQRQDGSTHVYAVPGAEGLVAEVQWTDNTSVEQVRYLLTDHLGSPDTVVGAAGEVLERHKHDPFGQARGDVNLTQDATVPLSGGHVGYTGHELDDELGLVNMRGRMYDPRLGRFLSPDPVVVDQGRSQALNAYAYVLNNPMKYTDPTGMYPQYVSTTYSGSTIGLGVGLGMAAGFIPWALSKILGMGPSSTRMRIDDATVSPLRHIEDAGGSGGSQVSESTAPLWQWGSAAEVAEAWDNGPRQDYYKWLANELKPGLSPGEFRDLALLTLSVELGAGTIDSLRFGEGSADGSVGGFFQDAFRALALWGGLSRGARMLRPTRAPVPAETPAQAPNQVPPQLTAGTLDEARILDALGSNGKVTFQPTAEQMESAAFRVLVGEPKLTSQGNPVSTIFDASIGPGVAEIKTGKSLLNSTYQLRLQVYGSLVNGWKFTLYTSRPINPAFRAFLTRWGVSIQSLPGPTP</sequence>
<organism evidence="7 8">
    <name type="scientific">Corallococcus carmarthensis</name>
    <dbReference type="NCBI Taxonomy" id="2316728"/>
    <lineage>
        <taxon>Bacteria</taxon>
        <taxon>Pseudomonadati</taxon>
        <taxon>Myxococcota</taxon>
        <taxon>Myxococcia</taxon>
        <taxon>Myxococcales</taxon>
        <taxon>Cystobacterineae</taxon>
        <taxon>Myxococcaceae</taxon>
        <taxon>Corallococcus</taxon>
    </lineage>
</organism>
<accession>A0A3A8JS01</accession>
<comment type="subcellular location">
    <subcellularLocation>
        <location evidence="1">Secreted</location>
    </subcellularLocation>
</comment>
<feature type="domain" description="Teneurin-like YD-shell" evidence="6">
    <location>
        <begin position="1608"/>
        <end position="1948"/>
    </location>
</feature>
<keyword evidence="3" id="KW-0732">Signal</keyword>
<dbReference type="InterPro" id="IPR056823">
    <property type="entry name" value="TEN-like_YD-shell"/>
</dbReference>
<name>A0A3A8JS01_9BACT</name>
<dbReference type="PROSITE" id="PS51257">
    <property type="entry name" value="PROKAR_LIPOPROTEIN"/>
    <property type="match status" value="1"/>
</dbReference>
<dbReference type="Pfam" id="PF25023">
    <property type="entry name" value="TEN_YD-shell"/>
    <property type="match status" value="1"/>
</dbReference>
<dbReference type="EMBL" id="RAWE01000157">
    <property type="protein sequence ID" value="RKG97965.1"/>
    <property type="molecule type" value="Genomic_DNA"/>
</dbReference>
<reference evidence="8" key="1">
    <citation type="submission" date="2018-09" db="EMBL/GenBank/DDBJ databases">
        <authorList>
            <person name="Livingstone P.G."/>
            <person name="Whitworth D.E."/>
        </authorList>
    </citation>
    <scope>NUCLEOTIDE SEQUENCE [LARGE SCALE GENOMIC DNA]</scope>
    <source>
        <strain evidence="8">CA043D</strain>
    </source>
</reference>
<keyword evidence="2" id="KW-0964">Secreted</keyword>
<keyword evidence="4" id="KW-0677">Repeat</keyword>
<keyword evidence="5" id="KW-0843">Virulence</keyword>
<evidence type="ECO:0000259" key="6">
    <source>
        <dbReference type="Pfam" id="PF25023"/>
    </source>
</evidence>
<keyword evidence="8" id="KW-1185">Reference proteome</keyword>
<dbReference type="NCBIfam" id="TIGR03696">
    <property type="entry name" value="Rhs_assc_core"/>
    <property type="match status" value="1"/>
</dbReference>
<dbReference type="Pfam" id="PF05593">
    <property type="entry name" value="RHS_repeat"/>
    <property type="match status" value="1"/>
</dbReference>
<dbReference type="GO" id="GO:0005576">
    <property type="term" value="C:extracellular region"/>
    <property type="evidence" value="ECO:0007669"/>
    <property type="project" value="UniProtKB-SubCell"/>
</dbReference>
<evidence type="ECO:0000256" key="2">
    <source>
        <dbReference type="ARBA" id="ARBA00022525"/>
    </source>
</evidence>
<dbReference type="Pfam" id="PF13517">
    <property type="entry name" value="FG-GAP_3"/>
    <property type="match status" value="1"/>
</dbReference>
<evidence type="ECO:0000256" key="4">
    <source>
        <dbReference type="ARBA" id="ARBA00022737"/>
    </source>
</evidence>
<dbReference type="Pfam" id="PF03534">
    <property type="entry name" value="SpvB"/>
    <property type="match status" value="1"/>
</dbReference>
<evidence type="ECO:0000313" key="7">
    <source>
        <dbReference type="EMBL" id="RKG97965.1"/>
    </source>
</evidence>
<dbReference type="InterPro" id="IPR050708">
    <property type="entry name" value="T6SS_VgrG/RHS"/>
</dbReference>
<dbReference type="GO" id="GO:0005737">
    <property type="term" value="C:cytoplasm"/>
    <property type="evidence" value="ECO:0007669"/>
    <property type="project" value="InterPro"/>
</dbReference>
<dbReference type="InterPro" id="IPR013517">
    <property type="entry name" value="FG-GAP"/>
</dbReference>
<dbReference type="PANTHER" id="PTHR32305">
    <property type="match status" value="1"/>
</dbReference>
<dbReference type="SUPFAM" id="SSF69318">
    <property type="entry name" value="Integrin alpha N-terminal domain"/>
    <property type="match status" value="1"/>
</dbReference>
<comment type="caution">
    <text evidence="7">The sequence shown here is derived from an EMBL/GenBank/DDBJ whole genome shotgun (WGS) entry which is preliminary data.</text>
</comment>
<dbReference type="Gene3D" id="2.180.10.10">
    <property type="entry name" value="RHS repeat-associated core"/>
    <property type="match status" value="2"/>
</dbReference>
<dbReference type="Proteomes" id="UP000268313">
    <property type="component" value="Unassembled WGS sequence"/>
</dbReference>
<dbReference type="InterPro" id="IPR028994">
    <property type="entry name" value="Integrin_alpha_N"/>
</dbReference>
<dbReference type="InterPro" id="IPR003284">
    <property type="entry name" value="Sal_SpvB"/>
</dbReference>
<dbReference type="InterPro" id="IPR022385">
    <property type="entry name" value="Rhs_assc_core"/>
</dbReference>
<evidence type="ECO:0000256" key="3">
    <source>
        <dbReference type="ARBA" id="ARBA00022729"/>
    </source>
</evidence>
<evidence type="ECO:0000313" key="8">
    <source>
        <dbReference type="Proteomes" id="UP000268313"/>
    </source>
</evidence>
<dbReference type="InterPro" id="IPR031325">
    <property type="entry name" value="RHS_repeat"/>
</dbReference>
<evidence type="ECO:0000256" key="5">
    <source>
        <dbReference type="ARBA" id="ARBA00023026"/>
    </source>
</evidence>
<protein>
    <recommendedName>
        <fullName evidence="6">Teneurin-like YD-shell domain-containing protein</fullName>
    </recommendedName>
</protein>
<evidence type="ECO:0000256" key="1">
    <source>
        <dbReference type="ARBA" id="ARBA00004613"/>
    </source>
</evidence>
<proteinExistence type="predicted"/>
<gene>
    <name evidence="7" type="ORF">D7X32_31065</name>
</gene>
<dbReference type="PANTHER" id="PTHR32305:SF15">
    <property type="entry name" value="PROTEIN RHSA-RELATED"/>
    <property type="match status" value="1"/>
</dbReference>